<comment type="similarity">
    <text evidence="12">Belongs to the pannexin family.</text>
</comment>
<keyword evidence="8 12" id="KW-1133">Transmembrane helix</keyword>
<dbReference type="STRING" id="334426.A0A158PLZ7"/>
<dbReference type="PROSITE" id="PS51013">
    <property type="entry name" value="PANNEXIN"/>
    <property type="match status" value="1"/>
</dbReference>
<dbReference type="GO" id="GO:0005886">
    <property type="term" value="C:plasma membrane"/>
    <property type="evidence" value="ECO:0007669"/>
    <property type="project" value="UniProtKB-SubCell"/>
</dbReference>
<dbReference type="Pfam" id="PF00876">
    <property type="entry name" value="Innexin"/>
    <property type="match status" value="1"/>
</dbReference>
<evidence type="ECO:0000256" key="11">
    <source>
        <dbReference type="ARBA" id="ARBA00023303"/>
    </source>
</evidence>
<name>A0A158PLZ7_ANGCS</name>
<dbReference type="AlphaFoldDB" id="A0A158PLZ7"/>
<feature type="transmembrane region" description="Helical" evidence="12">
    <location>
        <begin position="267"/>
        <end position="290"/>
    </location>
</feature>
<dbReference type="GO" id="GO:0005921">
    <property type="term" value="C:gap junction"/>
    <property type="evidence" value="ECO:0007669"/>
    <property type="project" value="UniProtKB-SubCell"/>
</dbReference>
<dbReference type="PANTHER" id="PTHR11893">
    <property type="entry name" value="INNEXIN"/>
    <property type="match status" value="1"/>
</dbReference>
<keyword evidence="5 12" id="KW-0812">Transmembrane</keyword>
<keyword evidence="11 12" id="KW-0407">Ion channel</keyword>
<keyword evidence="7" id="KW-0965">Cell junction</keyword>
<dbReference type="PRINTS" id="PR01262">
    <property type="entry name" value="INNEXIN"/>
</dbReference>
<keyword evidence="3 12" id="KW-0813">Transport</keyword>
<evidence type="ECO:0000313" key="15">
    <source>
        <dbReference type="WBParaSite" id="ACOC_0001197801-mRNA-1"/>
    </source>
</evidence>
<organism evidence="15">
    <name type="scientific">Angiostrongylus costaricensis</name>
    <name type="common">Nematode worm</name>
    <dbReference type="NCBI Taxonomy" id="334426"/>
    <lineage>
        <taxon>Eukaryota</taxon>
        <taxon>Metazoa</taxon>
        <taxon>Ecdysozoa</taxon>
        <taxon>Nematoda</taxon>
        <taxon>Chromadorea</taxon>
        <taxon>Rhabditida</taxon>
        <taxon>Rhabditina</taxon>
        <taxon>Rhabditomorpha</taxon>
        <taxon>Strongyloidea</taxon>
        <taxon>Metastrongylidae</taxon>
        <taxon>Angiostrongylus</taxon>
    </lineage>
</organism>
<evidence type="ECO:0000256" key="10">
    <source>
        <dbReference type="ARBA" id="ARBA00023136"/>
    </source>
</evidence>
<keyword evidence="10 12" id="KW-0472">Membrane</keyword>
<evidence type="ECO:0000256" key="12">
    <source>
        <dbReference type="RuleBase" id="RU010713"/>
    </source>
</evidence>
<reference evidence="13 14" key="2">
    <citation type="submission" date="2018-11" db="EMBL/GenBank/DDBJ databases">
        <authorList>
            <consortium name="Pathogen Informatics"/>
        </authorList>
    </citation>
    <scope>NUCLEOTIDE SEQUENCE [LARGE SCALE GENOMIC DNA]</scope>
    <source>
        <strain evidence="13 14">Costa Rica</strain>
    </source>
</reference>
<evidence type="ECO:0000313" key="13">
    <source>
        <dbReference type="EMBL" id="VDM63564.1"/>
    </source>
</evidence>
<keyword evidence="4" id="KW-1003">Cell membrane</keyword>
<keyword evidence="6" id="KW-0303">Gap junction</keyword>
<dbReference type="GO" id="GO:0005243">
    <property type="term" value="F:gap junction channel activity"/>
    <property type="evidence" value="ECO:0007669"/>
    <property type="project" value="TreeGrafter"/>
</dbReference>
<keyword evidence="14" id="KW-1185">Reference proteome</keyword>
<dbReference type="OrthoDB" id="5867527at2759"/>
<gene>
    <name evidence="12" type="primary">inx</name>
    <name evidence="13" type="ORF">ACOC_LOCUS11979</name>
</gene>
<proteinExistence type="inferred from homology"/>
<evidence type="ECO:0000256" key="2">
    <source>
        <dbReference type="ARBA" id="ARBA00004651"/>
    </source>
</evidence>
<evidence type="ECO:0000313" key="14">
    <source>
        <dbReference type="Proteomes" id="UP000267027"/>
    </source>
</evidence>
<evidence type="ECO:0000256" key="5">
    <source>
        <dbReference type="ARBA" id="ARBA00022692"/>
    </source>
</evidence>
<comment type="subcellular location">
    <subcellularLocation>
        <location evidence="1">Cell junction</location>
        <location evidence="1">Gap junction</location>
    </subcellularLocation>
    <subcellularLocation>
        <location evidence="2 12">Cell membrane</location>
        <topology evidence="2 12">Multi-pass membrane protein</topology>
    </subcellularLocation>
</comment>
<reference evidence="15" key="1">
    <citation type="submission" date="2016-04" db="UniProtKB">
        <authorList>
            <consortium name="WormBaseParasite"/>
        </authorList>
    </citation>
    <scope>IDENTIFICATION</scope>
</reference>
<evidence type="ECO:0000256" key="8">
    <source>
        <dbReference type="ARBA" id="ARBA00022989"/>
    </source>
</evidence>
<evidence type="ECO:0000256" key="4">
    <source>
        <dbReference type="ARBA" id="ARBA00022475"/>
    </source>
</evidence>
<dbReference type="WBParaSite" id="ACOC_0001197801-mRNA-1">
    <property type="protein sequence ID" value="ACOC_0001197801-mRNA-1"/>
    <property type="gene ID" value="ACOC_0001197801"/>
</dbReference>
<accession>A0A158PLZ7</accession>
<evidence type="ECO:0000256" key="3">
    <source>
        <dbReference type="ARBA" id="ARBA00022448"/>
    </source>
</evidence>
<dbReference type="OMA" id="WQSGLNI"/>
<dbReference type="InterPro" id="IPR000990">
    <property type="entry name" value="Innexin"/>
</dbReference>
<comment type="caution">
    <text evidence="12">Lacks conserved residue(s) required for the propagation of feature annotation.</text>
</comment>
<evidence type="ECO:0000256" key="1">
    <source>
        <dbReference type="ARBA" id="ARBA00004610"/>
    </source>
</evidence>
<dbReference type="GO" id="GO:0034220">
    <property type="term" value="P:monoatomic ion transmembrane transport"/>
    <property type="evidence" value="ECO:0007669"/>
    <property type="project" value="UniProtKB-KW"/>
</dbReference>
<comment type="function">
    <text evidence="12">Structural component of the gap junctions.</text>
</comment>
<sequence length="345" mass="40571">MFFQATLARSFINALSLRGDDDVVDRLNYYYTPIILSIACLIISAKQYGGTPIECWVNPHSRESMEEYIESYCWIQNTYWVPMYENIPDDHTTREEKQIGYYQWVPFILIAEALMFSMPCIFWRLLSWQSGLNIQHLINAACDTQAIVDPMERQKAIQALSSCFVDNLDLQSPNNDLRRSFIAKFKCKRRLKNPTSIFSLDFRKLFIEGKNYEKFQVLQDLMNGKPWTESGHFPRVTLCDFEVRYLANLNRYTVQCALLINIINEKVFAFLWCWYLLLVIITSLSTFCWLMNMLLPSEKIDYVFKFMQIAHSSDIKKKIKFLKVSSQVIYPSFFTCFSVLTHKSV</sequence>
<dbReference type="EMBL" id="UYYA01004853">
    <property type="protein sequence ID" value="VDM63564.1"/>
    <property type="molecule type" value="Genomic_DNA"/>
</dbReference>
<evidence type="ECO:0000256" key="6">
    <source>
        <dbReference type="ARBA" id="ARBA00022868"/>
    </source>
</evidence>
<dbReference type="PANTHER" id="PTHR11893:SF24">
    <property type="entry name" value="INNEXIN-19"/>
    <property type="match status" value="1"/>
</dbReference>
<protein>
    <recommendedName>
        <fullName evidence="12">Innexin</fullName>
    </recommendedName>
</protein>
<evidence type="ECO:0000256" key="9">
    <source>
        <dbReference type="ARBA" id="ARBA00023065"/>
    </source>
</evidence>
<dbReference type="Proteomes" id="UP000267027">
    <property type="component" value="Unassembled WGS sequence"/>
</dbReference>
<evidence type="ECO:0000256" key="7">
    <source>
        <dbReference type="ARBA" id="ARBA00022949"/>
    </source>
</evidence>
<keyword evidence="9 12" id="KW-0406">Ion transport</keyword>